<reference evidence="1" key="1">
    <citation type="submission" date="2022-12" db="EMBL/GenBank/DDBJ databases">
        <title>Draft genome assemblies for two species of Escallonia (Escalloniales).</title>
        <authorList>
            <person name="Chanderbali A."/>
            <person name="Dervinis C."/>
            <person name="Anghel I."/>
            <person name="Soltis D."/>
            <person name="Soltis P."/>
            <person name="Zapata F."/>
        </authorList>
    </citation>
    <scope>NUCLEOTIDE SEQUENCE</scope>
    <source>
        <strain evidence="1">UCBG64.0493</strain>
        <tissue evidence="1">Leaf</tissue>
    </source>
</reference>
<comment type="caution">
    <text evidence="1">The sequence shown here is derived from an EMBL/GenBank/DDBJ whole genome shotgun (WGS) entry which is preliminary data.</text>
</comment>
<proteinExistence type="predicted"/>
<evidence type="ECO:0000313" key="2">
    <source>
        <dbReference type="Proteomes" id="UP001188597"/>
    </source>
</evidence>
<name>A0AA88V1Q8_9ASTE</name>
<dbReference type="EMBL" id="JAVXUP010003088">
    <property type="protein sequence ID" value="KAK3000100.1"/>
    <property type="molecule type" value="Genomic_DNA"/>
</dbReference>
<dbReference type="Proteomes" id="UP001188597">
    <property type="component" value="Unassembled WGS sequence"/>
</dbReference>
<protein>
    <submittedName>
        <fullName evidence="1">Uncharacterized protein</fullName>
    </submittedName>
</protein>
<organism evidence="1 2">
    <name type="scientific">Escallonia herrerae</name>
    <dbReference type="NCBI Taxonomy" id="1293975"/>
    <lineage>
        <taxon>Eukaryota</taxon>
        <taxon>Viridiplantae</taxon>
        <taxon>Streptophyta</taxon>
        <taxon>Embryophyta</taxon>
        <taxon>Tracheophyta</taxon>
        <taxon>Spermatophyta</taxon>
        <taxon>Magnoliopsida</taxon>
        <taxon>eudicotyledons</taxon>
        <taxon>Gunneridae</taxon>
        <taxon>Pentapetalae</taxon>
        <taxon>asterids</taxon>
        <taxon>campanulids</taxon>
        <taxon>Escalloniales</taxon>
        <taxon>Escalloniaceae</taxon>
        <taxon>Escallonia</taxon>
    </lineage>
</organism>
<dbReference type="AlphaFoldDB" id="A0AA88V1Q8"/>
<gene>
    <name evidence="1" type="ORF">RJ639_024387</name>
</gene>
<keyword evidence="2" id="KW-1185">Reference proteome</keyword>
<evidence type="ECO:0000313" key="1">
    <source>
        <dbReference type="EMBL" id="KAK3000100.1"/>
    </source>
</evidence>
<sequence length="62" mass="7112">MRGSEMDLKIFERSSKACLSLENSQSTLVDYTNLDMTHIYLMAPQIAEIETVSKELTMPMIR</sequence>
<accession>A0AA88V1Q8</accession>